<dbReference type="EMBL" id="CAJVNV010000287">
    <property type="protein sequence ID" value="CAG8143224.1"/>
    <property type="molecule type" value="Genomic_DNA"/>
</dbReference>
<accession>A0A9W4MW91</accession>
<gene>
    <name evidence="1" type="ORF">PNAL_LOCUS5880</name>
</gene>
<organism evidence="1 2">
    <name type="scientific">Penicillium nalgiovense</name>
    <dbReference type="NCBI Taxonomy" id="60175"/>
    <lineage>
        <taxon>Eukaryota</taxon>
        <taxon>Fungi</taxon>
        <taxon>Dikarya</taxon>
        <taxon>Ascomycota</taxon>
        <taxon>Pezizomycotina</taxon>
        <taxon>Eurotiomycetes</taxon>
        <taxon>Eurotiomycetidae</taxon>
        <taxon>Eurotiales</taxon>
        <taxon>Aspergillaceae</taxon>
        <taxon>Penicillium</taxon>
    </lineage>
</organism>
<sequence>WRYRHYQIRELIASKPIPEPNTLTEGDIELYNDTDEEILHKRN</sequence>
<reference evidence="1" key="1">
    <citation type="submission" date="2021-07" db="EMBL/GenBank/DDBJ databases">
        <authorList>
            <person name="Branca A.L. A."/>
        </authorList>
    </citation>
    <scope>NUCLEOTIDE SEQUENCE</scope>
</reference>
<proteinExistence type="predicted"/>
<comment type="caution">
    <text evidence="1">The sequence shown here is derived from an EMBL/GenBank/DDBJ whole genome shotgun (WGS) entry which is preliminary data.</text>
</comment>
<dbReference type="OrthoDB" id="9876299at2759"/>
<dbReference type="AlphaFoldDB" id="A0A9W4MW91"/>
<evidence type="ECO:0000313" key="2">
    <source>
        <dbReference type="Proteomes" id="UP001153461"/>
    </source>
</evidence>
<name>A0A9W4MW91_PENNA</name>
<protein>
    <submittedName>
        <fullName evidence="1">Uncharacterized protein</fullName>
    </submittedName>
</protein>
<feature type="non-terminal residue" evidence="1">
    <location>
        <position position="1"/>
    </location>
</feature>
<dbReference type="Proteomes" id="UP001153461">
    <property type="component" value="Unassembled WGS sequence"/>
</dbReference>
<evidence type="ECO:0000313" key="1">
    <source>
        <dbReference type="EMBL" id="CAG8143224.1"/>
    </source>
</evidence>